<dbReference type="Proteomes" id="UP000432015">
    <property type="component" value="Unassembled WGS sequence"/>
</dbReference>
<evidence type="ECO:0000313" key="2">
    <source>
        <dbReference type="EMBL" id="MUN41414.1"/>
    </source>
</evidence>
<feature type="compositionally biased region" description="Acidic residues" evidence="1">
    <location>
        <begin position="418"/>
        <end position="431"/>
    </location>
</feature>
<proteinExistence type="predicted"/>
<dbReference type="EMBL" id="WOFH01000014">
    <property type="protein sequence ID" value="MUN41414.1"/>
    <property type="molecule type" value="Genomic_DNA"/>
</dbReference>
<feature type="region of interest" description="Disordered" evidence="1">
    <location>
        <begin position="294"/>
        <end position="374"/>
    </location>
</feature>
<feature type="region of interest" description="Disordered" evidence="1">
    <location>
        <begin position="468"/>
        <end position="501"/>
    </location>
</feature>
<gene>
    <name evidence="2" type="ORF">GNZ18_33200</name>
</gene>
<dbReference type="AlphaFoldDB" id="A0A7K1LAH4"/>
<feature type="compositionally biased region" description="Basic and acidic residues" evidence="1">
    <location>
        <begin position="475"/>
        <end position="489"/>
    </location>
</feature>
<organism evidence="2 3">
    <name type="scientific">Actinomadura litoris</name>
    <dbReference type="NCBI Taxonomy" id="2678616"/>
    <lineage>
        <taxon>Bacteria</taxon>
        <taxon>Bacillati</taxon>
        <taxon>Actinomycetota</taxon>
        <taxon>Actinomycetes</taxon>
        <taxon>Streptosporangiales</taxon>
        <taxon>Thermomonosporaceae</taxon>
        <taxon>Actinomadura</taxon>
    </lineage>
</organism>
<evidence type="ECO:0000313" key="3">
    <source>
        <dbReference type="Proteomes" id="UP000432015"/>
    </source>
</evidence>
<dbReference type="RefSeq" id="WP_156220585.1">
    <property type="nucleotide sequence ID" value="NZ_WOFH01000014.1"/>
</dbReference>
<evidence type="ECO:0000256" key="1">
    <source>
        <dbReference type="SAM" id="MobiDB-lite"/>
    </source>
</evidence>
<protein>
    <recommendedName>
        <fullName evidence="4">Capsid maturation protease</fullName>
    </recommendedName>
</protein>
<accession>A0A7K1LAH4</accession>
<evidence type="ECO:0008006" key="4">
    <source>
        <dbReference type="Google" id="ProtNLM"/>
    </source>
</evidence>
<feature type="region of interest" description="Disordered" evidence="1">
    <location>
        <begin position="524"/>
        <end position="560"/>
    </location>
</feature>
<name>A0A7K1LAH4_9ACTN</name>
<keyword evidence="3" id="KW-1185">Reference proteome</keyword>
<reference evidence="2 3" key="1">
    <citation type="submission" date="2019-11" db="EMBL/GenBank/DDBJ databases">
        <authorList>
            <person name="Cao P."/>
        </authorList>
    </citation>
    <scope>NUCLEOTIDE SEQUENCE [LARGE SCALE GENOMIC DNA]</scope>
    <source>
        <strain evidence="2 3">NEAU-AAG5</strain>
    </source>
</reference>
<feature type="compositionally biased region" description="Low complexity" evidence="1">
    <location>
        <begin position="433"/>
        <end position="448"/>
    </location>
</feature>
<sequence>MTDPAPEVTVTVPPALVTVPNVELMHVGQWPISTGIANFTAGDLAAAVAALDCPAVRRPVLKLGHAEPDPDENGQRWDGEPAVGYIANMATVEGGQTLVGDYAGMPAWMDGQFLASAYPDRSIEGRYDHRCQLGHTHPFVITAVALLGVVPPGIGTLQSLQDVAALYDVAAATDPAGAGVPVAVTIRAAASSTTHAAREDAVPNPNPATVRAGVSTDDVRRAFYSSEYGSGWDVWICEMQLGPDLQLIVMDDSTGGLSRVPVTIGEGDGEDAVTFADPVKVVVRYEDAPAGVAAVAAASSRPPVLRYASRAESRPSDRPAAAAEGQDATENTTEDTATEPQAADPDGAEPDPAPAEQAHTDPPAATAVEGNHNQEGEPMDAALLRQALGLSPEATDDEVRTALTTQGITPTPPAPAGDPEDQAPADPEGEGGDAPAAPATDPAETLAPGTVTIDEAALAELREQALEGVAARAQQRREARDRALDDAIKAGKFPPVRRPHWESYWDKDETGAKEALASLAPGLVPVQDAGAPGSETDAAADASEFDSLFTRPVPATSKGA</sequence>
<comment type="caution">
    <text evidence="2">The sequence shown here is derived from an EMBL/GenBank/DDBJ whole genome shotgun (WGS) entry which is preliminary data.</text>
</comment>
<feature type="compositionally biased region" description="Low complexity" evidence="1">
    <location>
        <begin position="294"/>
        <end position="304"/>
    </location>
</feature>
<feature type="region of interest" description="Disordered" evidence="1">
    <location>
        <begin position="393"/>
        <end position="454"/>
    </location>
</feature>